<reference evidence="1" key="1">
    <citation type="submission" date="2022-01" db="EMBL/GenBank/DDBJ databases">
        <authorList>
            <person name="Jo J.-H."/>
            <person name="Im W.-T."/>
        </authorList>
    </citation>
    <scope>NUCLEOTIDE SEQUENCE</scope>
    <source>
        <strain evidence="1">I2-34</strain>
    </source>
</reference>
<dbReference type="RefSeq" id="WP_237820711.1">
    <property type="nucleotide sequence ID" value="NZ_JAKLTQ010000006.1"/>
</dbReference>
<proteinExistence type="predicted"/>
<dbReference type="Pfam" id="PF12322">
    <property type="entry name" value="T4_baseplate"/>
    <property type="match status" value="1"/>
</dbReference>
<name>A0ABS9L7G3_9MICC</name>
<comment type="caution">
    <text evidence="1">The sequence shown here is derived from an EMBL/GenBank/DDBJ whole genome shotgun (WGS) entry which is preliminary data.</text>
</comment>
<accession>A0ABS9L7G3</accession>
<organism evidence="1 2">
    <name type="scientific">Arthrobacter hankyongi</name>
    <dbReference type="NCBI Taxonomy" id="2904801"/>
    <lineage>
        <taxon>Bacteria</taxon>
        <taxon>Bacillati</taxon>
        <taxon>Actinomycetota</taxon>
        <taxon>Actinomycetes</taxon>
        <taxon>Micrococcales</taxon>
        <taxon>Micrococcaceae</taxon>
        <taxon>Arthrobacter</taxon>
    </lineage>
</organism>
<keyword evidence="2" id="KW-1185">Reference proteome</keyword>
<sequence>MDTLAGILPGGYWDGEGRLHRSFELAALTGRDEELLAQASDRPPAALVTELLARVLKSLGSICPVPEQVARQLLVGDRQFLLLRLRQATFGDSVRAGLVCPWADCGRPVTVEFSLTDLPVSEPGDKGPVYRLTLSAAAAPDSGDVGRTVSFRLPTGADQEELSPWLAVNEARALTLLLERCIREVGGSAPPGRELVGALSPLARAEIEERMQQLAPGIEEMIEAGCAECGRSFLVPFDVQRFFFGELRADSGLLYREVHYLAYHYHWGEQEIMAMTRGRRRTYLEVLADEIERLNDGA</sequence>
<evidence type="ECO:0000313" key="2">
    <source>
        <dbReference type="Proteomes" id="UP001165368"/>
    </source>
</evidence>
<dbReference type="EMBL" id="JAKLTQ010000006">
    <property type="protein sequence ID" value="MCG2622432.1"/>
    <property type="molecule type" value="Genomic_DNA"/>
</dbReference>
<protein>
    <submittedName>
        <fullName evidence="1">Uncharacterized protein</fullName>
    </submittedName>
</protein>
<dbReference type="InterPro" id="IPR024364">
    <property type="entry name" value="Baseplate_phage_T4-like"/>
</dbReference>
<evidence type="ECO:0000313" key="1">
    <source>
        <dbReference type="EMBL" id="MCG2622432.1"/>
    </source>
</evidence>
<dbReference type="Proteomes" id="UP001165368">
    <property type="component" value="Unassembled WGS sequence"/>
</dbReference>
<gene>
    <name evidence="1" type="ORF">LVY72_10960</name>
</gene>